<dbReference type="Gene3D" id="3.10.180.10">
    <property type="entry name" value="2,3-Dihydroxybiphenyl 1,2-Dioxygenase, domain 1"/>
    <property type="match status" value="1"/>
</dbReference>
<dbReference type="Pfam" id="PF00903">
    <property type="entry name" value="Glyoxalase"/>
    <property type="match status" value="1"/>
</dbReference>
<evidence type="ECO:0000313" key="3">
    <source>
        <dbReference type="Proteomes" id="UP000318733"/>
    </source>
</evidence>
<evidence type="ECO:0000313" key="2">
    <source>
        <dbReference type="EMBL" id="TSJ44313.1"/>
    </source>
</evidence>
<name>A0A556MWR2_9SPHI</name>
<feature type="domain" description="Glyoxalase/fosfomycin resistance/dioxygenase" evidence="1">
    <location>
        <begin position="9"/>
        <end position="120"/>
    </location>
</feature>
<dbReference type="OrthoDB" id="9804907at2"/>
<gene>
    <name evidence="2" type="ORF">FO440_09085</name>
</gene>
<protein>
    <submittedName>
        <fullName evidence="2">VOC family protein</fullName>
    </submittedName>
</protein>
<dbReference type="RefSeq" id="WP_144247875.1">
    <property type="nucleotide sequence ID" value="NZ_VLPK01000001.1"/>
</dbReference>
<dbReference type="InterPro" id="IPR004360">
    <property type="entry name" value="Glyas_Fos-R_dOase_dom"/>
</dbReference>
<reference evidence="2 3" key="1">
    <citation type="submission" date="2019-07" db="EMBL/GenBank/DDBJ databases">
        <authorList>
            <person name="Huq M.A."/>
        </authorList>
    </citation>
    <scope>NUCLEOTIDE SEQUENCE [LARGE SCALE GENOMIC DNA]</scope>
    <source>
        <strain evidence="2 3">MAH-19</strain>
    </source>
</reference>
<dbReference type="AlphaFoldDB" id="A0A556MWR2"/>
<accession>A0A556MWR2</accession>
<organism evidence="2 3">
    <name type="scientific">Mucilaginibacter corticis</name>
    <dbReference type="NCBI Taxonomy" id="2597670"/>
    <lineage>
        <taxon>Bacteria</taxon>
        <taxon>Pseudomonadati</taxon>
        <taxon>Bacteroidota</taxon>
        <taxon>Sphingobacteriia</taxon>
        <taxon>Sphingobacteriales</taxon>
        <taxon>Sphingobacteriaceae</taxon>
        <taxon>Mucilaginibacter</taxon>
    </lineage>
</organism>
<dbReference type="SUPFAM" id="SSF54593">
    <property type="entry name" value="Glyoxalase/Bleomycin resistance protein/Dihydroxybiphenyl dioxygenase"/>
    <property type="match status" value="1"/>
</dbReference>
<dbReference type="InterPro" id="IPR029068">
    <property type="entry name" value="Glyas_Bleomycin-R_OHBP_Dase"/>
</dbReference>
<comment type="caution">
    <text evidence="2">The sequence shown here is derived from an EMBL/GenBank/DDBJ whole genome shotgun (WGS) entry which is preliminary data.</text>
</comment>
<keyword evidence="3" id="KW-1185">Reference proteome</keyword>
<sequence>MFSNAITKTFIPTVKPAAARTFYRDILGLTFLSEDDYGMEFNAHGTLLRVITVPTLKPQIFTVLGWNVSDIEDSIKQLNEKGVYCEKYNFDFMRQDDLGIWVSPSGARVAWFKDVDGNVLSLTQL</sequence>
<proteinExistence type="predicted"/>
<dbReference type="EMBL" id="VLPK01000001">
    <property type="protein sequence ID" value="TSJ44313.1"/>
    <property type="molecule type" value="Genomic_DNA"/>
</dbReference>
<evidence type="ECO:0000259" key="1">
    <source>
        <dbReference type="Pfam" id="PF00903"/>
    </source>
</evidence>
<dbReference type="Proteomes" id="UP000318733">
    <property type="component" value="Unassembled WGS sequence"/>
</dbReference>